<keyword evidence="1" id="KW-0812">Transmembrane</keyword>
<feature type="transmembrane region" description="Helical" evidence="1">
    <location>
        <begin position="302"/>
        <end position="321"/>
    </location>
</feature>
<dbReference type="InterPro" id="IPR006149">
    <property type="entry name" value="EB_dom"/>
</dbReference>
<gene>
    <name evidence="5" type="primary">LOC108562326</name>
</gene>
<dbReference type="Pfam" id="PF01683">
    <property type="entry name" value="EB"/>
    <property type="match status" value="3"/>
</dbReference>
<feature type="domain" description="EB" evidence="3">
    <location>
        <begin position="69"/>
        <end position="111"/>
    </location>
</feature>
<dbReference type="PANTHER" id="PTHR39069:SF9">
    <property type="entry name" value="EB DOMAIN-CONTAINING PROTEIN"/>
    <property type="match status" value="1"/>
</dbReference>
<dbReference type="GeneID" id="108562326"/>
<protein>
    <submittedName>
        <fullName evidence="5">Prion-like-(Q/N-rich) domain-bearing protein 25</fullName>
    </submittedName>
</protein>
<evidence type="ECO:0000256" key="1">
    <source>
        <dbReference type="SAM" id="Phobius"/>
    </source>
</evidence>
<keyword evidence="2" id="KW-0732">Signal</keyword>
<name>A0ABM1MNJ2_NICVS</name>
<keyword evidence="5" id="KW-0640">Prion</keyword>
<keyword evidence="5" id="KW-0034">Amyloid</keyword>
<evidence type="ECO:0000259" key="3">
    <source>
        <dbReference type="Pfam" id="PF01683"/>
    </source>
</evidence>
<evidence type="ECO:0000313" key="4">
    <source>
        <dbReference type="Proteomes" id="UP000695000"/>
    </source>
</evidence>
<evidence type="ECO:0000256" key="2">
    <source>
        <dbReference type="SAM" id="SignalP"/>
    </source>
</evidence>
<reference evidence="5" key="1">
    <citation type="submission" date="2025-08" db="UniProtKB">
        <authorList>
            <consortium name="RefSeq"/>
        </authorList>
    </citation>
    <scope>IDENTIFICATION</scope>
    <source>
        <tissue evidence="5">Whole Larva</tissue>
    </source>
</reference>
<feature type="domain" description="EB" evidence="3">
    <location>
        <begin position="152"/>
        <end position="199"/>
    </location>
</feature>
<keyword evidence="1" id="KW-0472">Membrane</keyword>
<keyword evidence="1" id="KW-1133">Transmembrane helix</keyword>
<sequence>MKTVVWCCMLFVVSVSSARLRKLERIVISNQECLNDSGCKENSFCYGRDNNKIGVCKCIQDYFLINPSNYMCVRDAKLGEKCVKDEQCELNLGLDSQCNEDFICECLSSAHYVEEQEACYNTSRLDGICVDHYNCLSKDNEQVYCSYGKCTCGLNEHIVDGRCVKSARLGANCLEDDSCIHLNAVCRGVCKCKIDYVIADNQEICLKAAVELGVPDSCKQLSQCTHILENSFCYENKCVCEASFHVFGNRCFKSRYLGEPCNNYRECIVEPKLEDVVECTNGVCSCKSGTDPNKGCAKLNSAQYNTLHFFGLIIIIAVFLIN</sequence>
<dbReference type="RefSeq" id="XP_017776142.1">
    <property type="nucleotide sequence ID" value="XM_017920653.1"/>
</dbReference>
<proteinExistence type="predicted"/>
<accession>A0ABM1MNJ2</accession>
<dbReference type="PANTHER" id="PTHR39069">
    <property type="entry name" value="ECDYSONE-INDUCIBLE GENE E1, ISOFORM A"/>
    <property type="match status" value="1"/>
</dbReference>
<feature type="signal peptide" evidence="2">
    <location>
        <begin position="1"/>
        <end position="18"/>
    </location>
</feature>
<keyword evidence="4" id="KW-1185">Reference proteome</keyword>
<evidence type="ECO:0000313" key="5">
    <source>
        <dbReference type="RefSeq" id="XP_017776142.1"/>
    </source>
</evidence>
<dbReference type="Proteomes" id="UP000695000">
    <property type="component" value="Unplaced"/>
</dbReference>
<organism evidence="4 5">
    <name type="scientific">Nicrophorus vespilloides</name>
    <name type="common">Boreal carrion beetle</name>
    <dbReference type="NCBI Taxonomy" id="110193"/>
    <lineage>
        <taxon>Eukaryota</taxon>
        <taxon>Metazoa</taxon>
        <taxon>Ecdysozoa</taxon>
        <taxon>Arthropoda</taxon>
        <taxon>Hexapoda</taxon>
        <taxon>Insecta</taxon>
        <taxon>Pterygota</taxon>
        <taxon>Neoptera</taxon>
        <taxon>Endopterygota</taxon>
        <taxon>Coleoptera</taxon>
        <taxon>Polyphaga</taxon>
        <taxon>Staphyliniformia</taxon>
        <taxon>Silphidae</taxon>
        <taxon>Nicrophorinae</taxon>
        <taxon>Nicrophorus</taxon>
    </lineage>
</organism>
<feature type="chain" id="PRO_5046018675" evidence="2">
    <location>
        <begin position="19"/>
        <end position="322"/>
    </location>
</feature>
<feature type="domain" description="EB" evidence="3">
    <location>
        <begin position="240"/>
        <end position="295"/>
    </location>
</feature>